<dbReference type="SUPFAM" id="SSF56112">
    <property type="entry name" value="Protein kinase-like (PK-like)"/>
    <property type="match status" value="1"/>
</dbReference>
<dbReference type="PROSITE" id="PS50011">
    <property type="entry name" value="PROTEIN_KINASE_DOM"/>
    <property type="match status" value="1"/>
</dbReference>
<keyword evidence="2 10" id="KW-0723">Serine/threonine-protein kinase</keyword>
<dbReference type="Gene3D" id="1.10.510.10">
    <property type="entry name" value="Transferase(Phosphotransferase) domain 1"/>
    <property type="match status" value="1"/>
</dbReference>
<keyword evidence="4" id="KW-0547">Nucleotide-binding</keyword>
<dbReference type="InterPro" id="IPR008271">
    <property type="entry name" value="Ser/Thr_kinase_AS"/>
</dbReference>
<evidence type="ECO:0000259" key="9">
    <source>
        <dbReference type="PROSITE" id="PS50011"/>
    </source>
</evidence>
<dbReference type="SMART" id="SM00220">
    <property type="entry name" value="S_TKc"/>
    <property type="match status" value="1"/>
</dbReference>
<dbReference type="EMBL" id="CP120630">
    <property type="protein sequence ID" value="WEW60420.1"/>
    <property type="molecule type" value="Genomic_DNA"/>
</dbReference>
<dbReference type="EC" id="2.7.11.1" evidence="1"/>
<dbReference type="Proteomes" id="UP001219355">
    <property type="component" value="Chromosome 4"/>
</dbReference>
<dbReference type="PROSITE" id="PS00108">
    <property type="entry name" value="PROTEIN_KINASE_ST"/>
    <property type="match status" value="1"/>
</dbReference>
<dbReference type="GO" id="GO:0005634">
    <property type="term" value="C:nucleus"/>
    <property type="evidence" value="ECO:0007669"/>
    <property type="project" value="TreeGrafter"/>
</dbReference>
<evidence type="ECO:0000256" key="2">
    <source>
        <dbReference type="ARBA" id="ARBA00022527"/>
    </source>
</evidence>
<feature type="domain" description="Protein kinase" evidence="9">
    <location>
        <begin position="83"/>
        <end position="414"/>
    </location>
</feature>
<keyword evidence="3 10" id="KW-0808">Transferase</keyword>
<evidence type="ECO:0000256" key="3">
    <source>
        <dbReference type="ARBA" id="ARBA00022679"/>
    </source>
</evidence>
<comment type="catalytic activity">
    <reaction evidence="7">
        <text>L-threonyl-[protein] + ATP = O-phospho-L-threonyl-[protein] + ADP + H(+)</text>
        <dbReference type="Rhea" id="RHEA:46608"/>
        <dbReference type="Rhea" id="RHEA-COMP:11060"/>
        <dbReference type="Rhea" id="RHEA-COMP:11605"/>
        <dbReference type="ChEBI" id="CHEBI:15378"/>
        <dbReference type="ChEBI" id="CHEBI:30013"/>
        <dbReference type="ChEBI" id="CHEBI:30616"/>
        <dbReference type="ChEBI" id="CHEBI:61977"/>
        <dbReference type="ChEBI" id="CHEBI:456216"/>
        <dbReference type="EC" id="2.7.11.1"/>
    </reaction>
</comment>
<evidence type="ECO:0000313" key="11">
    <source>
        <dbReference type="Proteomes" id="UP001219355"/>
    </source>
</evidence>
<reference evidence="10" key="1">
    <citation type="submission" date="2023-03" db="EMBL/GenBank/DDBJ databases">
        <title>Emydomyces testavorans Genome Sequence.</title>
        <authorList>
            <person name="Hoyer L."/>
        </authorList>
    </citation>
    <scope>NUCLEOTIDE SEQUENCE</scope>
    <source>
        <strain evidence="10">16-2883</strain>
    </source>
</reference>
<dbReference type="PANTHER" id="PTHR43671">
    <property type="entry name" value="SERINE/THREONINE-PROTEIN KINASE NEK"/>
    <property type="match status" value="1"/>
</dbReference>
<protein>
    <recommendedName>
        <fullName evidence="1">non-specific serine/threonine protein kinase</fullName>
        <ecNumber evidence="1">2.7.11.1</ecNumber>
    </recommendedName>
</protein>
<evidence type="ECO:0000313" key="10">
    <source>
        <dbReference type="EMBL" id="WEW60420.1"/>
    </source>
</evidence>
<name>A0AAF0DKH0_9EURO</name>
<comment type="catalytic activity">
    <reaction evidence="8">
        <text>L-seryl-[protein] + ATP = O-phospho-L-seryl-[protein] + ADP + H(+)</text>
        <dbReference type="Rhea" id="RHEA:17989"/>
        <dbReference type="Rhea" id="RHEA-COMP:9863"/>
        <dbReference type="Rhea" id="RHEA-COMP:11604"/>
        <dbReference type="ChEBI" id="CHEBI:15378"/>
        <dbReference type="ChEBI" id="CHEBI:29999"/>
        <dbReference type="ChEBI" id="CHEBI:30616"/>
        <dbReference type="ChEBI" id="CHEBI:83421"/>
        <dbReference type="ChEBI" id="CHEBI:456216"/>
        <dbReference type="EC" id="2.7.11.1"/>
    </reaction>
</comment>
<evidence type="ECO:0000256" key="6">
    <source>
        <dbReference type="ARBA" id="ARBA00022840"/>
    </source>
</evidence>
<keyword evidence="5 10" id="KW-0418">Kinase</keyword>
<keyword evidence="6" id="KW-0067">ATP-binding</keyword>
<accession>A0AAF0DKH0</accession>
<evidence type="ECO:0000256" key="5">
    <source>
        <dbReference type="ARBA" id="ARBA00022777"/>
    </source>
</evidence>
<dbReference type="AlphaFoldDB" id="A0AAF0DKH0"/>
<dbReference type="InterPro" id="IPR000719">
    <property type="entry name" value="Prot_kinase_dom"/>
</dbReference>
<dbReference type="InterPro" id="IPR050660">
    <property type="entry name" value="NEK_Ser/Thr_kinase"/>
</dbReference>
<dbReference type="InterPro" id="IPR011009">
    <property type="entry name" value="Kinase-like_dom_sf"/>
</dbReference>
<evidence type="ECO:0000256" key="4">
    <source>
        <dbReference type="ARBA" id="ARBA00022741"/>
    </source>
</evidence>
<dbReference type="PANTHER" id="PTHR43671:SF98">
    <property type="entry name" value="SERINE_THREONINE-PROTEIN KINASE NEK11"/>
    <property type="match status" value="1"/>
</dbReference>
<dbReference type="GO" id="GO:0004674">
    <property type="term" value="F:protein serine/threonine kinase activity"/>
    <property type="evidence" value="ECO:0007669"/>
    <property type="project" value="UniProtKB-KW"/>
</dbReference>
<gene>
    <name evidence="10" type="ORF">PRK78_005906</name>
</gene>
<dbReference type="GO" id="GO:0005524">
    <property type="term" value="F:ATP binding"/>
    <property type="evidence" value="ECO:0007669"/>
    <property type="project" value="UniProtKB-KW"/>
</dbReference>
<evidence type="ECO:0000256" key="7">
    <source>
        <dbReference type="ARBA" id="ARBA00047899"/>
    </source>
</evidence>
<keyword evidence="11" id="KW-1185">Reference proteome</keyword>
<dbReference type="Pfam" id="PF00069">
    <property type="entry name" value="Pkinase"/>
    <property type="match status" value="1"/>
</dbReference>
<organism evidence="10 11">
    <name type="scientific">Emydomyces testavorans</name>
    <dbReference type="NCBI Taxonomy" id="2070801"/>
    <lineage>
        <taxon>Eukaryota</taxon>
        <taxon>Fungi</taxon>
        <taxon>Dikarya</taxon>
        <taxon>Ascomycota</taxon>
        <taxon>Pezizomycotina</taxon>
        <taxon>Eurotiomycetes</taxon>
        <taxon>Eurotiomycetidae</taxon>
        <taxon>Onygenales</taxon>
        <taxon>Nannizziopsiaceae</taxon>
        <taxon>Emydomyces</taxon>
    </lineage>
</organism>
<proteinExistence type="predicted"/>
<sequence>MSTNDIPKAFLERFCHNFLNPGEDDVIPGPEAISYYMRTLSEADCEIDTNCYKYPEEFLRQLKYLQSLPVITPYMKVAGENHWEGIAVIGHGSFGSVYLCAWHPFGKMVRFSCFLSRCSIVASNDNQRSVKAPILFAIKDTQNDSFWADYCSEGHLTRRLNAAGCPNVVKVHDWLNLGMRPAMTLESDNEGDLGQLEYYFRILYDYYPGGSVDTLFDGYFENGVLIPEAFLWHLFHCMATAVLYCANGHAEPHMKPGWEEIVHKDIKPSNIFIGSLPPDDADEVYPNLFLADFGLAYALPNDDVREYKKSFCMEGTGEYIPPEARDIYAPWEISSKIDIYALSHTIQKASKRVYTVYTGDEHSLICTRPDADKYLPYSVALHNLCEECHSSDPTDRPDIYKLWQTTGRMATEWKQRVLEKRREASSGGKRFYEGMFLLDEKMREEVFANEALKRDFLAAASWEHRNRDVIEEMKEWAKREGGFGAG</sequence>
<evidence type="ECO:0000256" key="8">
    <source>
        <dbReference type="ARBA" id="ARBA00048679"/>
    </source>
</evidence>
<evidence type="ECO:0000256" key="1">
    <source>
        <dbReference type="ARBA" id="ARBA00012513"/>
    </source>
</evidence>